<dbReference type="CDD" id="cd11386">
    <property type="entry name" value="MCP_signal"/>
    <property type="match status" value="1"/>
</dbReference>
<keyword evidence="2" id="KW-1003">Cell membrane</keyword>
<dbReference type="PANTHER" id="PTHR32089">
    <property type="entry name" value="METHYL-ACCEPTING CHEMOTAXIS PROTEIN MCPB"/>
    <property type="match status" value="1"/>
</dbReference>
<feature type="domain" description="Guanylate cyclase" evidence="14">
    <location>
        <begin position="258"/>
        <end position="379"/>
    </location>
</feature>
<feature type="coiled-coil region" evidence="11">
    <location>
        <begin position="477"/>
        <end position="511"/>
    </location>
</feature>
<keyword evidence="4" id="KW-0145">Chemotaxis</keyword>
<evidence type="ECO:0000256" key="5">
    <source>
        <dbReference type="ARBA" id="ARBA00022692"/>
    </source>
</evidence>
<dbReference type="GO" id="GO:0005886">
    <property type="term" value="C:plasma membrane"/>
    <property type="evidence" value="ECO:0007669"/>
    <property type="project" value="UniProtKB-SubCell"/>
</dbReference>
<evidence type="ECO:0000256" key="9">
    <source>
        <dbReference type="ARBA" id="ARBA00029447"/>
    </source>
</evidence>
<evidence type="ECO:0000256" key="11">
    <source>
        <dbReference type="SAM" id="Coils"/>
    </source>
</evidence>
<dbReference type="InterPro" id="IPR001054">
    <property type="entry name" value="A/G_cyclase"/>
</dbReference>
<dbReference type="GO" id="GO:0035556">
    <property type="term" value="P:intracellular signal transduction"/>
    <property type="evidence" value="ECO:0007669"/>
    <property type="project" value="InterPro"/>
</dbReference>
<evidence type="ECO:0000313" key="16">
    <source>
        <dbReference type="EMBL" id="BDX05275.1"/>
    </source>
</evidence>
<evidence type="ECO:0000256" key="10">
    <source>
        <dbReference type="PROSITE-ProRule" id="PRU00284"/>
    </source>
</evidence>
<dbReference type="FunFam" id="1.10.287.950:FF:000001">
    <property type="entry name" value="Methyl-accepting chemotaxis sensory transducer"/>
    <property type="match status" value="1"/>
</dbReference>
<dbReference type="AlphaFoldDB" id="A0AA48HVE7"/>
<organism evidence="16 17">
    <name type="scientific">Planctobacterium marinum</name>
    <dbReference type="NCBI Taxonomy" id="1631968"/>
    <lineage>
        <taxon>Bacteria</taxon>
        <taxon>Pseudomonadati</taxon>
        <taxon>Pseudomonadota</taxon>
        <taxon>Gammaproteobacteria</taxon>
        <taxon>Alteromonadales</taxon>
        <taxon>Alteromonadaceae</taxon>
        <taxon>Planctobacterium</taxon>
    </lineage>
</organism>
<keyword evidence="6 12" id="KW-1133">Transmembrane helix</keyword>
<dbReference type="GO" id="GO:0006935">
    <property type="term" value="P:chemotaxis"/>
    <property type="evidence" value="ECO:0007669"/>
    <property type="project" value="UniProtKB-KW"/>
</dbReference>
<dbReference type="InterPro" id="IPR003660">
    <property type="entry name" value="HAMP_dom"/>
</dbReference>
<evidence type="ECO:0000313" key="17">
    <source>
        <dbReference type="Proteomes" id="UP001333710"/>
    </source>
</evidence>
<evidence type="ECO:0000256" key="12">
    <source>
        <dbReference type="SAM" id="Phobius"/>
    </source>
</evidence>
<gene>
    <name evidence="16" type="ORF">MACH26_07960</name>
</gene>
<dbReference type="SMART" id="SM00283">
    <property type="entry name" value="MA"/>
    <property type="match status" value="1"/>
</dbReference>
<evidence type="ECO:0000256" key="8">
    <source>
        <dbReference type="ARBA" id="ARBA00023224"/>
    </source>
</evidence>
<dbReference type="PANTHER" id="PTHR32089:SF39">
    <property type="entry name" value="METHYL-ACCEPTING CHEMOTAXIS PROTEIN HLYB"/>
    <property type="match status" value="1"/>
</dbReference>
<feature type="domain" description="Methyl-accepting transducer" evidence="13">
    <location>
        <begin position="329"/>
        <end position="565"/>
    </location>
</feature>
<dbReference type="GO" id="GO:0009190">
    <property type="term" value="P:cyclic nucleotide biosynthetic process"/>
    <property type="evidence" value="ECO:0007669"/>
    <property type="project" value="InterPro"/>
</dbReference>
<dbReference type="Pfam" id="PF00672">
    <property type="entry name" value="HAMP"/>
    <property type="match status" value="1"/>
</dbReference>
<accession>A0AA48HVE7</accession>
<dbReference type="Proteomes" id="UP001333710">
    <property type="component" value="Chromosome"/>
</dbReference>
<dbReference type="InterPro" id="IPR004089">
    <property type="entry name" value="MCPsignal_dom"/>
</dbReference>
<evidence type="ECO:0000256" key="6">
    <source>
        <dbReference type="ARBA" id="ARBA00022989"/>
    </source>
</evidence>
<name>A0AA48HVE7_9ALTE</name>
<comment type="similarity">
    <text evidence="9">Belongs to the methyl-accepting chemotaxis (MCP) protein family.</text>
</comment>
<keyword evidence="5 12" id="KW-0812">Transmembrane</keyword>
<proteinExistence type="inferred from homology"/>
<dbReference type="EMBL" id="AP027272">
    <property type="protein sequence ID" value="BDX05275.1"/>
    <property type="molecule type" value="Genomic_DNA"/>
</dbReference>
<dbReference type="SMART" id="SM00304">
    <property type="entry name" value="HAMP"/>
    <property type="match status" value="2"/>
</dbReference>
<dbReference type="InterPro" id="IPR033479">
    <property type="entry name" value="dCache_1"/>
</dbReference>
<dbReference type="Pfam" id="PF02743">
    <property type="entry name" value="dCache_1"/>
    <property type="match status" value="1"/>
</dbReference>
<sequence>MSERLEEVELPNTLQRIRNELDKEISIMRSATTQLANDEFVNTWMRNGSPQEQESLIIRNLNNIKNQYGLTNASVANRFTAQYWNQDGFLRVLNNDNLDGWFFAFKDSGQATSMSLYTEEGQGTKMFVNYQQLNGQVLAGIGLSVDQMVDKLKSNKIADTGFVFLTDGKGLVQIHRDKSYLNKRDLGSLYSSEIERKLLSKSEFAMAETTIDGEDVFVASSYIESGGWYVVAQVPVDEIFAELNAARNQMIIWIALVAAGFAVLAIFVANIIAGPICKLSAVFEDLGKAEANLDVRLERQSSQELQSLGEGFNAFVEKIQRTVEMVANTSEDLRSEADSVADSARTSLRLGKRQSEHTGEVVTAISQMGDTVDEVARNANRAAETANELEDASHKGKSVSMQAKQSIEQLSSQVESVAVVIDELASHTDAIGSVLEVIRGVSEQTNLLALNAAIEAARAGEQGRGFAVVADEVRSLAQRTGESTEEIQKTIDRLQQEASRAVSLMKDSREQAQNGVQSVVEAEQSLTSITEGITALRDINNQVATATEEQAQVAHVISENLKEIQGETQENLQVSDEVARASEALQQLAGMLDKLVESYR</sequence>
<dbReference type="KEGG" id="pmaw:MACH26_07960"/>
<protein>
    <submittedName>
        <fullName evidence="16">Energy taxis-modulating methyl-accepting chemotaxis protein with Cache_1 sensory domain</fullName>
    </submittedName>
</protein>
<dbReference type="PROSITE" id="PS50125">
    <property type="entry name" value="GUANYLATE_CYCLASE_2"/>
    <property type="match status" value="1"/>
</dbReference>
<keyword evidence="17" id="KW-1185">Reference proteome</keyword>
<dbReference type="Gene3D" id="3.30.450.20">
    <property type="entry name" value="PAS domain"/>
    <property type="match status" value="1"/>
</dbReference>
<dbReference type="Gene3D" id="1.10.287.950">
    <property type="entry name" value="Methyl-accepting chemotaxis protein"/>
    <property type="match status" value="1"/>
</dbReference>
<dbReference type="SUPFAM" id="SSF58104">
    <property type="entry name" value="Methyl-accepting chemotaxis protein (MCP) signaling domain"/>
    <property type="match status" value="1"/>
</dbReference>
<dbReference type="CDD" id="cd06225">
    <property type="entry name" value="HAMP"/>
    <property type="match status" value="1"/>
</dbReference>
<dbReference type="PROSITE" id="PS50111">
    <property type="entry name" value="CHEMOTAXIS_TRANSDUC_2"/>
    <property type="match status" value="1"/>
</dbReference>
<evidence type="ECO:0000256" key="3">
    <source>
        <dbReference type="ARBA" id="ARBA00022481"/>
    </source>
</evidence>
<dbReference type="PROSITE" id="PS50885">
    <property type="entry name" value="HAMP"/>
    <property type="match status" value="1"/>
</dbReference>
<keyword evidence="3" id="KW-0488">Methylation</keyword>
<reference evidence="16" key="1">
    <citation type="submission" date="2023-01" db="EMBL/GenBank/DDBJ databases">
        <title>Complete genome sequence of Planctobacterium marinum strain Dej080120_11.</title>
        <authorList>
            <person name="Ueki S."/>
            <person name="Maruyama F."/>
        </authorList>
    </citation>
    <scope>NUCLEOTIDE SEQUENCE</scope>
    <source>
        <strain evidence="16">Dej080120_11</strain>
    </source>
</reference>
<evidence type="ECO:0000259" key="15">
    <source>
        <dbReference type="PROSITE" id="PS50885"/>
    </source>
</evidence>
<comment type="subcellular location">
    <subcellularLocation>
        <location evidence="1">Cell membrane</location>
        <topology evidence="1">Multi-pass membrane protein</topology>
    </subcellularLocation>
</comment>
<evidence type="ECO:0000256" key="7">
    <source>
        <dbReference type="ARBA" id="ARBA00023136"/>
    </source>
</evidence>
<evidence type="ECO:0000259" key="14">
    <source>
        <dbReference type="PROSITE" id="PS50125"/>
    </source>
</evidence>
<feature type="domain" description="HAMP" evidence="15">
    <location>
        <begin position="270"/>
        <end position="324"/>
    </location>
</feature>
<evidence type="ECO:0000259" key="13">
    <source>
        <dbReference type="PROSITE" id="PS50111"/>
    </source>
</evidence>
<feature type="transmembrane region" description="Helical" evidence="12">
    <location>
        <begin position="250"/>
        <end position="273"/>
    </location>
</feature>
<keyword evidence="7 12" id="KW-0472">Membrane</keyword>
<dbReference type="Pfam" id="PF00015">
    <property type="entry name" value="MCPsignal"/>
    <property type="match status" value="1"/>
</dbReference>
<keyword evidence="11" id="KW-0175">Coiled coil</keyword>
<evidence type="ECO:0000256" key="1">
    <source>
        <dbReference type="ARBA" id="ARBA00004651"/>
    </source>
</evidence>
<dbReference type="CDD" id="cd12912">
    <property type="entry name" value="PDC2_MCP_like"/>
    <property type="match status" value="1"/>
</dbReference>
<evidence type="ECO:0000256" key="2">
    <source>
        <dbReference type="ARBA" id="ARBA00022475"/>
    </source>
</evidence>
<keyword evidence="8 10" id="KW-0807">Transducer</keyword>
<evidence type="ECO:0000256" key="4">
    <source>
        <dbReference type="ARBA" id="ARBA00022500"/>
    </source>
</evidence>